<dbReference type="EMBL" id="RXNR01000028">
    <property type="protein sequence ID" value="RTQ92720.1"/>
    <property type="molecule type" value="Genomic_DNA"/>
</dbReference>
<dbReference type="AlphaFoldDB" id="A0A3S0HIL8"/>
<protein>
    <submittedName>
        <fullName evidence="2">YpzG family protein</fullName>
    </submittedName>
</protein>
<comment type="caution">
    <text evidence="2">The sequence shown here is derived from an EMBL/GenBank/DDBJ whole genome shotgun (WGS) entry which is preliminary data.</text>
</comment>
<evidence type="ECO:0000313" key="3">
    <source>
        <dbReference type="Proteomes" id="UP000276349"/>
    </source>
</evidence>
<evidence type="ECO:0000313" key="2">
    <source>
        <dbReference type="EMBL" id="RTQ92720.1"/>
    </source>
</evidence>
<organism evidence="2 3">
    <name type="scientific">Lysinibacillus telephonicus</name>
    <dbReference type="NCBI Taxonomy" id="1714840"/>
    <lineage>
        <taxon>Bacteria</taxon>
        <taxon>Bacillati</taxon>
        <taxon>Bacillota</taxon>
        <taxon>Bacilli</taxon>
        <taxon>Bacillales</taxon>
        <taxon>Bacillaceae</taxon>
        <taxon>Lysinibacillus</taxon>
    </lineage>
</organism>
<dbReference type="InterPro" id="IPR025413">
    <property type="entry name" value="YpzG-like"/>
</dbReference>
<dbReference type="Pfam" id="PF14139">
    <property type="entry name" value="YpzG"/>
    <property type="match status" value="1"/>
</dbReference>
<feature type="region of interest" description="Disordered" evidence="1">
    <location>
        <begin position="1"/>
        <end position="29"/>
    </location>
</feature>
<reference evidence="2 3" key="1">
    <citation type="submission" date="2018-12" db="EMBL/GenBank/DDBJ databases">
        <authorList>
            <person name="Yu L."/>
        </authorList>
    </citation>
    <scope>NUCLEOTIDE SEQUENCE [LARGE SCALE GENOMIC DNA]</scope>
    <source>
        <strain evidence="2 3">S5H2222</strain>
    </source>
</reference>
<dbReference type="OrthoDB" id="2454841at2"/>
<dbReference type="Proteomes" id="UP000276349">
    <property type="component" value="Unassembled WGS sequence"/>
</dbReference>
<gene>
    <name evidence="2" type="ORF">EKG35_11175</name>
</gene>
<proteinExistence type="predicted"/>
<evidence type="ECO:0000256" key="1">
    <source>
        <dbReference type="SAM" id="MobiDB-lite"/>
    </source>
</evidence>
<accession>A0A3S0HIL8</accession>
<keyword evidence="3" id="KW-1185">Reference proteome</keyword>
<name>A0A3S0HIL8_9BACI</name>
<sequence>MDRKGFMNPGSKKTYQNWEKPKIQKSQMNGQTEISLHNQILRSEAKARQF</sequence>